<organism evidence="2 3">
    <name type="scientific">Favolaschia claudopus</name>
    <dbReference type="NCBI Taxonomy" id="2862362"/>
    <lineage>
        <taxon>Eukaryota</taxon>
        <taxon>Fungi</taxon>
        <taxon>Dikarya</taxon>
        <taxon>Basidiomycota</taxon>
        <taxon>Agaricomycotina</taxon>
        <taxon>Agaricomycetes</taxon>
        <taxon>Agaricomycetidae</taxon>
        <taxon>Agaricales</taxon>
        <taxon>Marasmiineae</taxon>
        <taxon>Mycenaceae</taxon>
        <taxon>Favolaschia</taxon>
    </lineage>
</organism>
<dbReference type="Pfam" id="PF00069">
    <property type="entry name" value="Pkinase"/>
    <property type="match status" value="1"/>
</dbReference>
<feature type="domain" description="Protein kinase" evidence="1">
    <location>
        <begin position="24"/>
        <end position="233"/>
    </location>
</feature>
<reference evidence="2 3" key="1">
    <citation type="journal article" date="2024" name="J Genomics">
        <title>Draft genome sequencing and assembly of Favolaschia claudopus CIRM-BRFM 2984 isolated from oak limbs.</title>
        <authorList>
            <person name="Navarro D."/>
            <person name="Drula E."/>
            <person name="Chaduli D."/>
            <person name="Cazenave R."/>
            <person name="Ahrendt S."/>
            <person name="Wang J."/>
            <person name="Lipzen A."/>
            <person name="Daum C."/>
            <person name="Barry K."/>
            <person name="Grigoriev I.V."/>
            <person name="Favel A."/>
            <person name="Rosso M.N."/>
            <person name="Martin F."/>
        </authorList>
    </citation>
    <scope>NUCLEOTIDE SEQUENCE [LARGE SCALE GENOMIC DNA]</scope>
    <source>
        <strain evidence="2 3">CIRM-BRFM 2984</strain>
    </source>
</reference>
<dbReference type="InterPro" id="IPR051681">
    <property type="entry name" value="Ser/Thr_Kinases-Pseudokinases"/>
</dbReference>
<dbReference type="EMBL" id="JAWWNJ010000046">
    <property type="protein sequence ID" value="KAK7018213.1"/>
    <property type="molecule type" value="Genomic_DNA"/>
</dbReference>
<dbReference type="GO" id="GO:0005524">
    <property type="term" value="F:ATP binding"/>
    <property type="evidence" value="ECO:0007669"/>
    <property type="project" value="InterPro"/>
</dbReference>
<keyword evidence="2" id="KW-0418">Kinase</keyword>
<evidence type="ECO:0000313" key="3">
    <source>
        <dbReference type="Proteomes" id="UP001362999"/>
    </source>
</evidence>
<proteinExistence type="predicted"/>
<dbReference type="PROSITE" id="PS50011">
    <property type="entry name" value="PROTEIN_KINASE_DOM"/>
    <property type="match status" value="1"/>
</dbReference>
<dbReference type="PROSITE" id="PS00108">
    <property type="entry name" value="PROTEIN_KINASE_ST"/>
    <property type="match status" value="1"/>
</dbReference>
<dbReference type="PANTHER" id="PTHR44329">
    <property type="entry name" value="SERINE/THREONINE-PROTEIN KINASE TNNI3K-RELATED"/>
    <property type="match status" value="1"/>
</dbReference>
<dbReference type="SUPFAM" id="SSF56112">
    <property type="entry name" value="Protein kinase-like (PK-like)"/>
    <property type="match status" value="1"/>
</dbReference>
<keyword evidence="3" id="KW-1185">Reference proteome</keyword>
<name>A0AAW0AYH7_9AGAR</name>
<evidence type="ECO:0000259" key="1">
    <source>
        <dbReference type="PROSITE" id="PS50011"/>
    </source>
</evidence>
<dbReference type="Proteomes" id="UP001362999">
    <property type="component" value="Unassembled WGS sequence"/>
</dbReference>
<gene>
    <name evidence="2" type="ORF">R3P38DRAFT_3558231</name>
</gene>
<dbReference type="AlphaFoldDB" id="A0AAW0AYH7"/>
<dbReference type="SMART" id="SM00220">
    <property type="entry name" value="S_TKc"/>
    <property type="match status" value="1"/>
</dbReference>
<evidence type="ECO:0000313" key="2">
    <source>
        <dbReference type="EMBL" id="KAK7018213.1"/>
    </source>
</evidence>
<protein>
    <submittedName>
        <fullName evidence="2">TKL/TKL-ccin protein kinase</fullName>
    </submittedName>
</protein>
<dbReference type="Gene3D" id="1.10.510.10">
    <property type="entry name" value="Transferase(Phosphotransferase) domain 1"/>
    <property type="match status" value="1"/>
</dbReference>
<sequence length="233" mass="26807">MQTPRGTFTAWIPPPTSTARDIEVHDWFPFAGGANSNVYRGNWRMPNGYRIRIALKIIRYSEDNIDQVDRRLRREAKIWKMLKHENILPFIGLCEDLAPWPVLLSPYCEFGHVGNYIKNHPDDDRPKLAYGVACGLQYIHENDVVHGDLKVQNVVVNDQRIPCICDFGFSKIVDRPGFTTRSVGTVPYLAPELLFIFGEDAREERARRTTQSSDIYAFGLLILEVRFTCKFTT</sequence>
<dbReference type="GO" id="GO:0004674">
    <property type="term" value="F:protein serine/threonine kinase activity"/>
    <property type="evidence" value="ECO:0007669"/>
    <property type="project" value="TreeGrafter"/>
</dbReference>
<keyword evidence="2" id="KW-0808">Transferase</keyword>
<dbReference type="InterPro" id="IPR011009">
    <property type="entry name" value="Kinase-like_dom_sf"/>
</dbReference>
<accession>A0AAW0AYH7</accession>
<dbReference type="InterPro" id="IPR000719">
    <property type="entry name" value="Prot_kinase_dom"/>
</dbReference>
<comment type="caution">
    <text evidence="2">The sequence shown here is derived from an EMBL/GenBank/DDBJ whole genome shotgun (WGS) entry which is preliminary data.</text>
</comment>
<dbReference type="InterPro" id="IPR008271">
    <property type="entry name" value="Ser/Thr_kinase_AS"/>
</dbReference>